<dbReference type="GO" id="GO:0008270">
    <property type="term" value="F:zinc ion binding"/>
    <property type="evidence" value="ECO:0007669"/>
    <property type="project" value="UniProtKB-KW"/>
</dbReference>
<dbReference type="SUPFAM" id="SSF57938">
    <property type="entry name" value="DnaJ/Hsp40 cysteine-rich domain"/>
    <property type="match status" value="1"/>
</dbReference>
<keyword evidence="2" id="KW-0677">Repeat</keyword>
<keyword evidence="3" id="KW-0863">Zinc-finger</keyword>
<keyword evidence="4" id="KW-0862">Zinc</keyword>
<protein>
    <submittedName>
        <fullName evidence="7">DnaJ</fullName>
    </submittedName>
</protein>
<gene>
    <name evidence="7" type="ORF">LCPAC302_01590</name>
</gene>
<dbReference type="InterPro" id="IPR001305">
    <property type="entry name" value="HSP_DnaJ_Cys-rich_dom"/>
</dbReference>
<keyword evidence="1" id="KW-0479">Metal-binding</keyword>
<evidence type="ECO:0000256" key="4">
    <source>
        <dbReference type="ARBA" id="ARBA00022833"/>
    </source>
</evidence>
<reference evidence="7" key="1">
    <citation type="journal article" date="2019" name="MBio">
        <title>Virus Genomes from Deep Sea Sediments Expand the Ocean Megavirome and Support Independent Origins of Viral Gigantism.</title>
        <authorList>
            <person name="Backstrom D."/>
            <person name="Yutin N."/>
            <person name="Jorgensen S.L."/>
            <person name="Dharamshi J."/>
            <person name="Homa F."/>
            <person name="Zaremba-Niedwiedzka K."/>
            <person name="Spang A."/>
            <person name="Wolf Y.I."/>
            <person name="Koonin E.V."/>
            <person name="Ettema T.J."/>
        </authorList>
    </citation>
    <scope>NUCLEOTIDE SEQUENCE</scope>
</reference>
<dbReference type="GO" id="GO:0030544">
    <property type="term" value="F:Hsp70 protein binding"/>
    <property type="evidence" value="ECO:0007669"/>
    <property type="project" value="InterPro"/>
</dbReference>
<dbReference type="Gene3D" id="2.60.260.20">
    <property type="entry name" value="Urease metallochaperone UreE, N-terminal domain"/>
    <property type="match status" value="2"/>
</dbReference>
<evidence type="ECO:0000259" key="5">
    <source>
        <dbReference type="Pfam" id="PF00684"/>
    </source>
</evidence>
<feature type="domain" description="CR-type" evidence="5">
    <location>
        <begin position="30"/>
        <end position="75"/>
    </location>
</feature>
<dbReference type="EMBL" id="MK500544">
    <property type="protein sequence ID" value="QBK91539.1"/>
    <property type="molecule type" value="Genomic_DNA"/>
</dbReference>
<evidence type="ECO:0000259" key="6">
    <source>
        <dbReference type="Pfam" id="PF01556"/>
    </source>
</evidence>
<dbReference type="Gene3D" id="2.10.230.10">
    <property type="entry name" value="Heat shock protein DnaJ, cysteine-rich domain"/>
    <property type="match status" value="1"/>
</dbReference>
<dbReference type="SUPFAM" id="SSF49493">
    <property type="entry name" value="HSP40/DnaJ peptide-binding domain"/>
    <property type="match status" value="2"/>
</dbReference>
<dbReference type="FunFam" id="2.10.230.10:FF:000001">
    <property type="entry name" value="DnaJ subfamily A member 2"/>
    <property type="match status" value="1"/>
</dbReference>
<dbReference type="CDD" id="cd10719">
    <property type="entry name" value="DnaJ_zf"/>
    <property type="match status" value="1"/>
</dbReference>
<dbReference type="PANTHER" id="PTHR43888">
    <property type="entry name" value="DNAJ-LIKE-2, ISOFORM A-RELATED"/>
    <property type="match status" value="1"/>
</dbReference>
<dbReference type="InterPro" id="IPR002939">
    <property type="entry name" value="DnaJ_C"/>
</dbReference>
<dbReference type="FunFam" id="2.60.260.20:FF:000003">
    <property type="entry name" value="DnaJ subfamily A member 2"/>
    <property type="match status" value="1"/>
</dbReference>
<proteinExistence type="predicted"/>
<organism evidence="7">
    <name type="scientific">Pithovirus LCPAC302</name>
    <dbReference type="NCBI Taxonomy" id="2506593"/>
    <lineage>
        <taxon>Viruses</taxon>
        <taxon>Pithoviruses</taxon>
    </lineage>
</organism>
<dbReference type="Pfam" id="PF01556">
    <property type="entry name" value="DnaJ_C"/>
    <property type="match status" value="1"/>
</dbReference>
<dbReference type="InterPro" id="IPR044713">
    <property type="entry name" value="DNJA1/2-like"/>
</dbReference>
<evidence type="ECO:0000256" key="3">
    <source>
        <dbReference type="ARBA" id="ARBA00022771"/>
    </source>
</evidence>
<evidence type="ECO:0000313" key="7">
    <source>
        <dbReference type="EMBL" id="QBK91539.1"/>
    </source>
</evidence>
<dbReference type="GO" id="GO:0006457">
    <property type="term" value="P:protein folding"/>
    <property type="evidence" value="ECO:0007669"/>
    <property type="project" value="InterPro"/>
</dbReference>
<accession>A0A481Z8V8</accession>
<feature type="domain" description="Chaperone DnaJ C-terminal" evidence="6">
    <location>
        <begin position="1"/>
        <end position="204"/>
    </location>
</feature>
<evidence type="ECO:0000256" key="2">
    <source>
        <dbReference type="ARBA" id="ARBA00022737"/>
    </source>
</evidence>
<sequence length="235" mass="26390">MEDLFNGKTVKLKITKKTIFKGKKQVEKDLNKTWKTCEKCKGQGTVTQIRQMGPGFIQQIHGNCSECNGSGSVLKDGYSLEDAAEIVKIEIKRGMDLTREHVIEGGGNCFPGAIPGDIIIVFYLKQHQKFKLHGNHLIYSKTILLSEALCGFLFQIKELDGNVLTIRNKDIISPETNKIIKGKGVYNILGSRGDLIIKFDIIFPENLLIHQRKNLIKYLPKNNTDITADSETIDI</sequence>
<dbReference type="GO" id="GO:0051082">
    <property type="term" value="F:unfolded protein binding"/>
    <property type="evidence" value="ECO:0007669"/>
    <property type="project" value="InterPro"/>
</dbReference>
<name>A0A481Z8V8_9VIRU</name>
<dbReference type="CDD" id="cd10747">
    <property type="entry name" value="DnaJ_C"/>
    <property type="match status" value="1"/>
</dbReference>
<evidence type="ECO:0000256" key="1">
    <source>
        <dbReference type="ARBA" id="ARBA00022723"/>
    </source>
</evidence>
<dbReference type="Pfam" id="PF00684">
    <property type="entry name" value="DnaJ_CXXCXGXG"/>
    <property type="match status" value="1"/>
</dbReference>
<dbReference type="InterPro" id="IPR036410">
    <property type="entry name" value="HSP_DnaJ_Cys-rich_dom_sf"/>
</dbReference>
<dbReference type="InterPro" id="IPR008971">
    <property type="entry name" value="HSP40/DnaJ_pept-bd"/>
</dbReference>